<evidence type="ECO:0000256" key="2">
    <source>
        <dbReference type="ARBA" id="ARBA00000909"/>
    </source>
</evidence>
<keyword evidence="8 17" id="KW-0521">NADP</keyword>
<name>A0A179D2T9_9BACT</name>
<dbReference type="InterPro" id="IPR036652">
    <property type="entry name" value="YjeF_N_dom_sf"/>
</dbReference>
<evidence type="ECO:0000256" key="17">
    <source>
        <dbReference type="HAMAP-Rule" id="MF_01965"/>
    </source>
</evidence>
<dbReference type="STRING" id="999894.TDIS_1572"/>
<keyword evidence="5 18" id="KW-0479">Metal-binding</keyword>
<keyword evidence="12 17" id="KW-0456">Lyase</keyword>
<comment type="similarity">
    <text evidence="4 19">In the C-terminal section; belongs to the NnrD/CARKD family.</text>
</comment>
<keyword evidence="11 18" id="KW-0413">Isomerase</keyword>
<dbReference type="Gene3D" id="3.40.50.10260">
    <property type="entry name" value="YjeF N-terminal domain"/>
    <property type="match status" value="1"/>
</dbReference>
<feature type="binding site" evidence="17">
    <location>
        <position position="338"/>
    </location>
    <ligand>
        <name>(6S)-NADPHX</name>
        <dbReference type="ChEBI" id="CHEBI:64076"/>
    </ligand>
</feature>
<keyword evidence="13" id="KW-0511">Multifunctional enzyme</keyword>
<dbReference type="SUPFAM" id="SSF53613">
    <property type="entry name" value="Ribokinase-like"/>
    <property type="match status" value="1"/>
</dbReference>
<keyword evidence="10 17" id="KW-0520">NAD</keyword>
<dbReference type="PROSITE" id="PS51383">
    <property type="entry name" value="YJEF_C_3"/>
    <property type="match status" value="1"/>
</dbReference>
<dbReference type="PROSITE" id="PS01050">
    <property type="entry name" value="YJEF_C_2"/>
    <property type="match status" value="1"/>
</dbReference>
<dbReference type="Gene3D" id="3.40.1190.20">
    <property type="match status" value="1"/>
</dbReference>
<comment type="function">
    <text evidence="18">Catalyzes the epimerization of the S- and R-forms of NAD(P)HX, a damaged form of NAD(P)H that is a result of enzymatic or heat-dependent hydration. This is a prerequisite for the S-specific NAD(P)H-hydrate dehydratase to allow the repair of both epimers of NAD(P)HX.</text>
</comment>
<keyword evidence="7 17" id="KW-0067">ATP-binding</keyword>
<evidence type="ECO:0000256" key="10">
    <source>
        <dbReference type="ARBA" id="ARBA00023027"/>
    </source>
</evidence>
<evidence type="ECO:0000256" key="15">
    <source>
        <dbReference type="ARBA" id="ARBA00048238"/>
    </source>
</evidence>
<comment type="cofactor">
    <cofactor evidence="18 19">
        <name>K(+)</name>
        <dbReference type="ChEBI" id="CHEBI:29103"/>
    </cofactor>
    <text evidence="18 19">Binds 1 potassium ion per subunit.</text>
</comment>
<evidence type="ECO:0000256" key="12">
    <source>
        <dbReference type="ARBA" id="ARBA00023239"/>
    </source>
</evidence>
<dbReference type="InterPro" id="IPR004443">
    <property type="entry name" value="YjeF_N_dom"/>
</dbReference>
<organism evidence="22 23">
    <name type="scientific">Thermosulfurimonas dismutans</name>
    <dbReference type="NCBI Taxonomy" id="999894"/>
    <lineage>
        <taxon>Bacteria</taxon>
        <taxon>Pseudomonadati</taxon>
        <taxon>Thermodesulfobacteriota</taxon>
        <taxon>Thermodesulfobacteria</taxon>
        <taxon>Thermodesulfobacteriales</taxon>
        <taxon>Thermodesulfobacteriaceae</taxon>
        <taxon>Thermosulfurimonas</taxon>
    </lineage>
</organism>
<dbReference type="PATRIC" id="fig|999894.6.peg.1571"/>
<feature type="binding site" evidence="18">
    <location>
        <begin position="135"/>
        <end position="141"/>
    </location>
    <ligand>
        <name>(6S)-NADPHX</name>
        <dbReference type="ChEBI" id="CHEBI:64076"/>
    </ligand>
</feature>
<dbReference type="PANTHER" id="PTHR12592:SF0">
    <property type="entry name" value="ATP-DEPENDENT (S)-NAD(P)H-HYDRATE DEHYDRATASE"/>
    <property type="match status" value="1"/>
</dbReference>
<feature type="binding site" evidence="18">
    <location>
        <position position="164"/>
    </location>
    <ligand>
        <name>(6S)-NADPHX</name>
        <dbReference type="ChEBI" id="CHEBI:64076"/>
    </ligand>
</feature>
<dbReference type="OrthoDB" id="9806925at2"/>
<reference evidence="22 23" key="1">
    <citation type="submission" date="2016-04" db="EMBL/GenBank/DDBJ databases">
        <title>Genome analysis of Thermosulfurimonas dismutans, the first thermophilic sulfur-disproportionating bacterium of the phylum Thermodesulfobacteria.</title>
        <authorList>
            <person name="Mardanov A.V."/>
            <person name="Beletsky A.V."/>
            <person name="Kadnikov V.V."/>
            <person name="Slobodkin A.I."/>
            <person name="Ravin N.V."/>
        </authorList>
    </citation>
    <scope>NUCLEOTIDE SEQUENCE [LARGE SCALE GENOMIC DNA]</scope>
    <source>
        <strain evidence="22 23">S95</strain>
    </source>
</reference>
<evidence type="ECO:0000256" key="7">
    <source>
        <dbReference type="ARBA" id="ARBA00022840"/>
    </source>
</evidence>
<dbReference type="CDD" id="cd01171">
    <property type="entry name" value="YXKO-related"/>
    <property type="match status" value="1"/>
</dbReference>
<evidence type="ECO:0000256" key="14">
    <source>
        <dbReference type="ARBA" id="ARBA00025153"/>
    </source>
</evidence>
<comment type="function">
    <text evidence="14 19">Bifunctional enzyme that catalyzes the epimerization of the S- and R-forms of NAD(P)HX and the dehydration of the S-form of NAD(P)HX at the expense of ADP, which is converted to AMP. This allows the repair of both epimers of NAD(P)HX, a damaged form of NAD(P)H that is a result of enzymatic or heat-dependent hydration.</text>
</comment>
<keyword evidence="6 17" id="KW-0547">Nucleotide-binding</keyword>
<dbReference type="InterPro" id="IPR017953">
    <property type="entry name" value="Carbohydrate_kinase_pred_CS"/>
</dbReference>
<feature type="binding site" evidence="18">
    <location>
        <position position="131"/>
    </location>
    <ligand>
        <name>K(+)</name>
        <dbReference type="ChEBI" id="CHEBI:29103"/>
    </ligand>
</feature>
<dbReference type="Proteomes" id="UP000078390">
    <property type="component" value="Unassembled WGS sequence"/>
</dbReference>
<dbReference type="GO" id="GO:0052856">
    <property type="term" value="F:NAD(P)HX epimerase activity"/>
    <property type="evidence" value="ECO:0007669"/>
    <property type="project" value="UniProtKB-UniRule"/>
</dbReference>
<evidence type="ECO:0000256" key="13">
    <source>
        <dbReference type="ARBA" id="ARBA00023268"/>
    </source>
</evidence>
<evidence type="ECO:0000256" key="6">
    <source>
        <dbReference type="ARBA" id="ARBA00022741"/>
    </source>
</evidence>
<comment type="function">
    <text evidence="17">Catalyzes the dehydration of the S-form of NAD(P)HX at the expense of ADP, which is converted to AMP. Together with NAD(P)HX epimerase, which catalyzes the epimerization of the S- and R-forms, the enzyme allows the repair of both epimers of NAD(P)HX, a damaged form of NAD(P)H that is a result of enzymatic or heat-dependent hydration.</text>
</comment>
<comment type="cofactor">
    <cofactor evidence="17">
        <name>Mg(2+)</name>
        <dbReference type="ChEBI" id="CHEBI:18420"/>
    </cofactor>
</comment>
<comment type="similarity">
    <text evidence="17">Belongs to the NnrD/CARKD family.</text>
</comment>
<evidence type="ECO:0000256" key="3">
    <source>
        <dbReference type="ARBA" id="ARBA00006001"/>
    </source>
</evidence>
<feature type="binding site" evidence="17">
    <location>
        <position position="389"/>
    </location>
    <ligand>
        <name>(6S)-NADPHX</name>
        <dbReference type="ChEBI" id="CHEBI:64076"/>
    </ligand>
</feature>
<evidence type="ECO:0000256" key="18">
    <source>
        <dbReference type="HAMAP-Rule" id="MF_01966"/>
    </source>
</evidence>
<gene>
    <name evidence="17" type="primary">nnrD</name>
    <name evidence="18" type="synonym">nnrE</name>
    <name evidence="22" type="ORF">TDIS_1572</name>
</gene>
<evidence type="ECO:0000256" key="9">
    <source>
        <dbReference type="ARBA" id="ARBA00022958"/>
    </source>
</evidence>
<keyword evidence="9 18" id="KW-0630">Potassium</keyword>
<feature type="binding site" evidence="17">
    <location>
        <position position="266"/>
    </location>
    <ligand>
        <name>(6S)-NADPHX</name>
        <dbReference type="ChEBI" id="CHEBI:64076"/>
    </ligand>
</feature>
<evidence type="ECO:0000313" key="23">
    <source>
        <dbReference type="Proteomes" id="UP000078390"/>
    </source>
</evidence>
<dbReference type="NCBIfam" id="TIGR00197">
    <property type="entry name" value="yjeF_nterm"/>
    <property type="match status" value="1"/>
</dbReference>
<comment type="catalytic activity">
    <reaction evidence="2 18 19">
        <text>(6R)-NADPHX = (6S)-NADPHX</text>
        <dbReference type="Rhea" id="RHEA:32227"/>
        <dbReference type="ChEBI" id="CHEBI:64076"/>
        <dbReference type="ChEBI" id="CHEBI:64077"/>
        <dbReference type="EC" id="5.1.99.6"/>
    </reaction>
</comment>
<evidence type="ECO:0000256" key="16">
    <source>
        <dbReference type="ARBA" id="ARBA00049209"/>
    </source>
</evidence>
<comment type="similarity">
    <text evidence="18">Belongs to the NnrE/AIBP family.</text>
</comment>
<dbReference type="HAMAP" id="MF_01966">
    <property type="entry name" value="NADHX_epimerase"/>
    <property type="match status" value="1"/>
</dbReference>
<evidence type="ECO:0000259" key="20">
    <source>
        <dbReference type="PROSITE" id="PS51383"/>
    </source>
</evidence>
<evidence type="ECO:0000256" key="4">
    <source>
        <dbReference type="ARBA" id="ARBA00009524"/>
    </source>
</evidence>
<feature type="binding site" evidence="17">
    <location>
        <position position="455"/>
    </location>
    <ligand>
        <name>AMP</name>
        <dbReference type="ChEBI" id="CHEBI:456215"/>
    </ligand>
</feature>
<evidence type="ECO:0000259" key="21">
    <source>
        <dbReference type="PROSITE" id="PS51385"/>
    </source>
</evidence>
<comment type="catalytic activity">
    <reaction evidence="16 17 19">
        <text>(6S)-NADPHX + ADP = AMP + phosphate + NADPH + H(+)</text>
        <dbReference type="Rhea" id="RHEA:32235"/>
        <dbReference type="ChEBI" id="CHEBI:15378"/>
        <dbReference type="ChEBI" id="CHEBI:43474"/>
        <dbReference type="ChEBI" id="CHEBI:57783"/>
        <dbReference type="ChEBI" id="CHEBI:64076"/>
        <dbReference type="ChEBI" id="CHEBI:456215"/>
        <dbReference type="ChEBI" id="CHEBI:456216"/>
        <dbReference type="EC" id="4.2.1.136"/>
    </reaction>
</comment>
<feature type="domain" description="YjeF C-terminal" evidence="20">
    <location>
        <begin position="231"/>
        <end position="515"/>
    </location>
</feature>
<dbReference type="RefSeq" id="WP_068671055.1">
    <property type="nucleotide sequence ID" value="NZ_LWLG01000012.1"/>
</dbReference>
<dbReference type="GO" id="GO:0046496">
    <property type="term" value="P:nicotinamide nucleotide metabolic process"/>
    <property type="evidence" value="ECO:0007669"/>
    <property type="project" value="UniProtKB-UniRule"/>
</dbReference>
<evidence type="ECO:0000313" key="22">
    <source>
        <dbReference type="EMBL" id="OAQ20377.1"/>
    </source>
</evidence>
<feature type="binding site" evidence="17">
    <location>
        <position position="456"/>
    </location>
    <ligand>
        <name>(6S)-NADPHX</name>
        <dbReference type="ChEBI" id="CHEBI:64076"/>
    </ligand>
</feature>
<dbReference type="InterPro" id="IPR029056">
    <property type="entry name" value="Ribokinase-like"/>
</dbReference>
<dbReference type="Pfam" id="PF01256">
    <property type="entry name" value="Carb_kinase"/>
    <property type="match status" value="1"/>
</dbReference>
<comment type="catalytic activity">
    <reaction evidence="15 17 19">
        <text>(6S)-NADHX + ADP = AMP + phosphate + NADH + H(+)</text>
        <dbReference type="Rhea" id="RHEA:32223"/>
        <dbReference type="ChEBI" id="CHEBI:15378"/>
        <dbReference type="ChEBI" id="CHEBI:43474"/>
        <dbReference type="ChEBI" id="CHEBI:57945"/>
        <dbReference type="ChEBI" id="CHEBI:64074"/>
        <dbReference type="ChEBI" id="CHEBI:456215"/>
        <dbReference type="ChEBI" id="CHEBI:456216"/>
        <dbReference type="EC" id="4.2.1.136"/>
    </reaction>
</comment>
<dbReference type="NCBIfam" id="TIGR00196">
    <property type="entry name" value="yjeF_cterm"/>
    <property type="match status" value="1"/>
</dbReference>
<feature type="binding site" evidence="18">
    <location>
        <position position="60"/>
    </location>
    <ligand>
        <name>K(+)</name>
        <dbReference type="ChEBI" id="CHEBI:29103"/>
    </ligand>
</feature>
<evidence type="ECO:0000256" key="19">
    <source>
        <dbReference type="PIRNR" id="PIRNR017184"/>
    </source>
</evidence>
<dbReference type="EC" id="5.1.99.6" evidence="19"/>
<dbReference type="GO" id="GO:0005524">
    <property type="term" value="F:ATP binding"/>
    <property type="evidence" value="ECO:0007669"/>
    <property type="project" value="UniProtKB-UniRule"/>
</dbReference>
<evidence type="ECO:0000256" key="5">
    <source>
        <dbReference type="ARBA" id="ARBA00022723"/>
    </source>
</evidence>
<feature type="binding site" evidence="18">
    <location>
        <begin position="59"/>
        <end position="63"/>
    </location>
    <ligand>
        <name>(6S)-NADPHX</name>
        <dbReference type="ChEBI" id="CHEBI:64076"/>
    </ligand>
</feature>
<dbReference type="GO" id="GO:0052855">
    <property type="term" value="F:ADP-dependent NAD(P)H-hydrate dehydratase activity"/>
    <property type="evidence" value="ECO:0007669"/>
    <property type="project" value="UniProtKB-UniRule"/>
</dbReference>
<dbReference type="AlphaFoldDB" id="A0A179D2T9"/>
<dbReference type="PANTHER" id="PTHR12592">
    <property type="entry name" value="ATP-DEPENDENT (S)-NAD(P)H-HYDRATE DEHYDRATASE FAMILY MEMBER"/>
    <property type="match status" value="1"/>
</dbReference>
<comment type="subunit">
    <text evidence="17">Homotetramer.</text>
</comment>
<protein>
    <recommendedName>
        <fullName evidence="19">Bifunctional NAD(P)H-hydrate repair enzyme</fullName>
    </recommendedName>
    <alternativeName>
        <fullName evidence="19">Nicotinamide nucleotide repair protein</fullName>
    </alternativeName>
    <domain>
        <recommendedName>
            <fullName evidence="19">ADP-dependent (S)-NAD(P)H-hydrate dehydratase</fullName>
            <ecNumber evidence="19">4.2.1.136</ecNumber>
        </recommendedName>
        <alternativeName>
            <fullName evidence="19">ADP-dependent NAD(P)HX dehydratase</fullName>
        </alternativeName>
    </domain>
    <domain>
        <recommendedName>
            <fullName evidence="19">NAD(P)H-hydrate epimerase</fullName>
            <ecNumber evidence="19">5.1.99.6</ecNumber>
        </recommendedName>
    </domain>
</protein>
<evidence type="ECO:0000256" key="8">
    <source>
        <dbReference type="ARBA" id="ARBA00022857"/>
    </source>
</evidence>
<dbReference type="SUPFAM" id="SSF64153">
    <property type="entry name" value="YjeF N-terminal domain-like"/>
    <property type="match status" value="1"/>
</dbReference>
<dbReference type="PIRSF" id="PIRSF017184">
    <property type="entry name" value="Nnr"/>
    <property type="match status" value="1"/>
</dbReference>
<keyword evidence="23" id="KW-1185">Reference proteome</keyword>
<comment type="catalytic activity">
    <reaction evidence="1 18 19">
        <text>(6R)-NADHX = (6S)-NADHX</text>
        <dbReference type="Rhea" id="RHEA:32215"/>
        <dbReference type="ChEBI" id="CHEBI:64074"/>
        <dbReference type="ChEBI" id="CHEBI:64075"/>
        <dbReference type="EC" id="5.1.99.6"/>
    </reaction>
</comment>
<sequence length="522" mass="54812">MRLVYAAEMQTLDRYTIEEVGVPAEVLMENAGRGVAELILERFREEAYRGTLIFCGPGNNGGDGLVVARHLHQHALPVKAVLMAPEEKYRGEAGINLRVARYAGVPMIWALTEEAVKELFAEIRSAGLIVDALFGTGLSRELSGRFALAVKLINGSGLPVVAVDMPSGLSADTGRPLGVAIRATLTATMALPKVGQVIYPGKTYVGELRVVDIGMPRRVIEEKAPLREYLDRTWAASVLKVRSPDTHKGTYGHVLILAGSRGKTGAAVLAALGALCGGAGLVTLASARSLQDLFAGYVPEILTAGLEPETLEAELTPEAAESILELASRMKAVVLGPGFGLSEEAKALSRRLAMELPVPTVLDADALTALAGDLELLKESRGLRIITPHPGEMARLLGKPKDEIQADRLAVARAAAETSGAVVVLKGAATVVASPDGREAVNATGNPGMAQGGMGDVLSGLIGALLAQGYDSFEAACLAVYLHGASGDDLSRRLGPYGFTASEVARNLPRVLRTLSFYGQGL</sequence>
<proteinExistence type="inferred from homology"/>
<feature type="domain" description="YjeF N-terminal" evidence="21">
    <location>
        <begin position="9"/>
        <end position="221"/>
    </location>
</feature>
<dbReference type="InterPro" id="IPR000631">
    <property type="entry name" value="CARKD"/>
</dbReference>
<feature type="binding site" evidence="17">
    <location>
        <begin position="426"/>
        <end position="430"/>
    </location>
    <ligand>
        <name>AMP</name>
        <dbReference type="ChEBI" id="CHEBI:456215"/>
    </ligand>
</feature>
<dbReference type="PROSITE" id="PS51385">
    <property type="entry name" value="YJEF_N"/>
    <property type="match status" value="1"/>
</dbReference>
<evidence type="ECO:0000256" key="11">
    <source>
        <dbReference type="ARBA" id="ARBA00023235"/>
    </source>
</evidence>
<dbReference type="GO" id="GO:0110051">
    <property type="term" value="P:metabolite repair"/>
    <property type="evidence" value="ECO:0007669"/>
    <property type="project" value="TreeGrafter"/>
</dbReference>
<comment type="similarity">
    <text evidence="3 19">In the N-terminal section; belongs to the NnrE/AIBP family.</text>
</comment>
<accession>A0A179D2T9</accession>
<comment type="caution">
    <text evidence="18">Lacks conserved residue(s) required for the propagation of feature annotation.</text>
</comment>
<comment type="caution">
    <text evidence="22">The sequence shown here is derived from an EMBL/GenBank/DDBJ whole genome shotgun (WGS) entry which is preliminary data.</text>
</comment>
<dbReference type="EC" id="4.2.1.136" evidence="19"/>
<feature type="binding site" evidence="18">
    <location>
        <position position="167"/>
    </location>
    <ligand>
        <name>K(+)</name>
        <dbReference type="ChEBI" id="CHEBI:29103"/>
    </ligand>
</feature>
<dbReference type="HAMAP" id="MF_01965">
    <property type="entry name" value="NADHX_dehydratase"/>
    <property type="match status" value="1"/>
</dbReference>
<dbReference type="Pfam" id="PF03853">
    <property type="entry name" value="YjeF_N"/>
    <property type="match status" value="1"/>
</dbReference>
<dbReference type="EMBL" id="LWLG01000012">
    <property type="protein sequence ID" value="OAQ20377.1"/>
    <property type="molecule type" value="Genomic_DNA"/>
</dbReference>
<evidence type="ECO:0000256" key="1">
    <source>
        <dbReference type="ARBA" id="ARBA00000013"/>
    </source>
</evidence>
<dbReference type="InterPro" id="IPR030677">
    <property type="entry name" value="Nnr"/>
</dbReference>
<dbReference type="GO" id="GO:0046872">
    <property type="term" value="F:metal ion binding"/>
    <property type="evidence" value="ECO:0007669"/>
    <property type="project" value="UniProtKB-UniRule"/>
</dbReference>